<keyword evidence="3" id="KW-1185">Reference proteome</keyword>
<dbReference type="RefSeq" id="WP_340469349.1">
    <property type="nucleotide sequence ID" value="NZ_JBANBB010000001.1"/>
</dbReference>
<evidence type="ECO:0000313" key="2">
    <source>
        <dbReference type="EMBL" id="MEK0306793.1"/>
    </source>
</evidence>
<protein>
    <recommendedName>
        <fullName evidence="4">Endonuclease/exonuclease/phosphatase domain-containing protein</fullName>
    </recommendedName>
</protein>
<gene>
    <name evidence="2" type="ORF">V8P97_04870</name>
</gene>
<evidence type="ECO:0008006" key="4">
    <source>
        <dbReference type="Google" id="ProtNLM"/>
    </source>
</evidence>
<dbReference type="Proteomes" id="UP001373159">
    <property type="component" value="Unassembled WGS sequence"/>
</dbReference>
<feature type="region of interest" description="Disordered" evidence="1">
    <location>
        <begin position="186"/>
        <end position="222"/>
    </location>
</feature>
<accession>A0ABU8ZNH9</accession>
<evidence type="ECO:0000256" key="1">
    <source>
        <dbReference type="SAM" id="MobiDB-lite"/>
    </source>
</evidence>
<name>A0ABU8ZNH9_9BIFI</name>
<dbReference type="EMBL" id="JBANBB010000001">
    <property type="protein sequence ID" value="MEK0306793.1"/>
    <property type="molecule type" value="Genomic_DNA"/>
</dbReference>
<organism evidence="2 3">
    <name type="scientific">Bifidobacterium favimelis</name>
    <dbReference type="NCBI Taxonomy" id="3122979"/>
    <lineage>
        <taxon>Bacteria</taxon>
        <taxon>Bacillati</taxon>
        <taxon>Actinomycetota</taxon>
        <taxon>Actinomycetes</taxon>
        <taxon>Bifidobacteriales</taxon>
        <taxon>Bifidobacteriaceae</taxon>
        <taxon>Bifidobacterium</taxon>
    </lineage>
</organism>
<reference evidence="2 3" key="1">
    <citation type="submission" date="2024-02" db="EMBL/GenBank/DDBJ databases">
        <title>Bifidobacterium honeyensis sp. nov., isolated from the comb honey.</title>
        <authorList>
            <person name="Liu W."/>
            <person name="Li Y."/>
        </authorList>
    </citation>
    <scope>NUCLEOTIDE SEQUENCE [LARGE SCALE GENOMIC DNA]</scope>
    <source>
        <strain evidence="2 3">IMAU50988</strain>
    </source>
</reference>
<dbReference type="SUPFAM" id="SSF56219">
    <property type="entry name" value="DNase I-like"/>
    <property type="match status" value="1"/>
</dbReference>
<comment type="caution">
    <text evidence="2">The sequence shown here is derived from an EMBL/GenBank/DDBJ whole genome shotgun (WGS) entry which is preliminary data.</text>
</comment>
<sequence>MTLSVYSINLHGMADHDLPAFLGAVMSRRPDVCCLQGSGSQVSRAATLISGAAPSPVQVRQAKEKEEDSVAVVPLGPPCARGRAEGEGGPAGVQGRGWVQGTGWVQADLISPQGYGITMVSLSVPGPDGLSPSEVPVHPAGSPRADFLARAQDRLRLLQTEAAGGGRQAVVCGGFDMVHTALDQGGPEAVSTGGSAVASQLEGDRSGLSADSSPARRPAREREEAAWMDRVFEEGEFVDVVRDMAGPVPGLYTAWQGGRGRRVDAQCVTPELAWSATGFLLIPPGFGRKAWRGHAAVGVTYEV</sequence>
<dbReference type="InterPro" id="IPR036691">
    <property type="entry name" value="Endo/exonu/phosph_ase_sf"/>
</dbReference>
<feature type="region of interest" description="Disordered" evidence="1">
    <location>
        <begin position="76"/>
        <end position="95"/>
    </location>
</feature>
<dbReference type="Gene3D" id="3.60.10.10">
    <property type="entry name" value="Endonuclease/exonuclease/phosphatase"/>
    <property type="match status" value="1"/>
</dbReference>
<evidence type="ECO:0000313" key="3">
    <source>
        <dbReference type="Proteomes" id="UP001373159"/>
    </source>
</evidence>
<proteinExistence type="predicted"/>